<keyword evidence="2" id="KW-0812">Transmembrane</keyword>
<evidence type="ECO:0000313" key="4">
    <source>
        <dbReference type="Proteomes" id="UP001519460"/>
    </source>
</evidence>
<evidence type="ECO:0000256" key="1">
    <source>
        <dbReference type="SAM" id="MobiDB-lite"/>
    </source>
</evidence>
<proteinExistence type="predicted"/>
<evidence type="ECO:0000256" key="2">
    <source>
        <dbReference type="SAM" id="Phobius"/>
    </source>
</evidence>
<organism evidence="3 4">
    <name type="scientific">Batillaria attramentaria</name>
    <dbReference type="NCBI Taxonomy" id="370345"/>
    <lineage>
        <taxon>Eukaryota</taxon>
        <taxon>Metazoa</taxon>
        <taxon>Spiralia</taxon>
        <taxon>Lophotrochozoa</taxon>
        <taxon>Mollusca</taxon>
        <taxon>Gastropoda</taxon>
        <taxon>Caenogastropoda</taxon>
        <taxon>Sorbeoconcha</taxon>
        <taxon>Cerithioidea</taxon>
        <taxon>Batillariidae</taxon>
        <taxon>Batillaria</taxon>
    </lineage>
</organism>
<comment type="caution">
    <text evidence="3">The sequence shown here is derived from an EMBL/GenBank/DDBJ whole genome shotgun (WGS) entry which is preliminary data.</text>
</comment>
<feature type="transmembrane region" description="Helical" evidence="2">
    <location>
        <begin position="43"/>
        <end position="65"/>
    </location>
</feature>
<keyword evidence="2" id="KW-0472">Membrane</keyword>
<keyword evidence="4" id="KW-1185">Reference proteome</keyword>
<accession>A0ABD0L027</accession>
<name>A0ABD0L027_9CAEN</name>
<evidence type="ECO:0000313" key="3">
    <source>
        <dbReference type="EMBL" id="KAK7492643.1"/>
    </source>
</evidence>
<gene>
    <name evidence="3" type="ORF">BaRGS_00016122</name>
</gene>
<protein>
    <submittedName>
        <fullName evidence="3">Uncharacterized protein</fullName>
    </submittedName>
</protein>
<reference evidence="3 4" key="1">
    <citation type="journal article" date="2023" name="Sci. Data">
        <title>Genome assembly of the Korean intertidal mud-creeper Batillaria attramentaria.</title>
        <authorList>
            <person name="Patra A.K."/>
            <person name="Ho P.T."/>
            <person name="Jun S."/>
            <person name="Lee S.J."/>
            <person name="Kim Y."/>
            <person name="Won Y.J."/>
        </authorList>
    </citation>
    <scope>NUCLEOTIDE SEQUENCE [LARGE SCALE GENOMIC DNA]</scope>
    <source>
        <strain evidence="3">Wonlab-2016</strain>
    </source>
</reference>
<dbReference type="AlphaFoldDB" id="A0ABD0L027"/>
<keyword evidence="2" id="KW-1133">Transmembrane helix</keyword>
<feature type="region of interest" description="Disordered" evidence="1">
    <location>
        <begin position="63"/>
        <end position="97"/>
    </location>
</feature>
<dbReference type="EMBL" id="JACVVK020000101">
    <property type="protein sequence ID" value="KAK7492643.1"/>
    <property type="molecule type" value="Genomic_DNA"/>
</dbReference>
<feature type="compositionally biased region" description="Polar residues" evidence="1">
    <location>
        <begin position="78"/>
        <end position="93"/>
    </location>
</feature>
<sequence>MFVSSLRAMRPVGLSIVGIMSVSSWSETFFNKDSKKIQSGIKMFWGALVCTAAVAWFVLISTSGVPEPGDGNTPPRVSVSSTWRPDGKLSSSFDPAFAEPRKSLLQTTFTSQGEQASGP</sequence>
<dbReference type="Proteomes" id="UP001519460">
    <property type="component" value="Unassembled WGS sequence"/>
</dbReference>